<accession>A1UT64</accession>
<dbReference type="Proteomes" id="UP000000643">
    <property type="component" value="Chromosome"/>
</dbReference>
<dbReference type="EMBL" id="CP000524">
    <property type="protein sequence ID" value="ABM44904.1"/>
    <property type="molecule type" value="Genomic_DNA"/>
</dbReference>
<dbReference type="KEGG" id="bbk:BARBAKC583_0881"/>
<evidence type="ECO:0000313" key="1">
    <source>
        <dbReference type="EMBL" id="ABM44904.1"/>
    </source>
</evidence>
<dbReference type="HOGENOM" id="CLU_3266271_0_0_5"/>
<protein>
    <submittedName>
        <fullName evidence="1">Uncharacterized protein</fullName>
    </submittedName>
</protein>
<proteinExistence type="predicted"/>
<reference evidence="1 2" key="1">
    <citation type="submission" date="2006-12" db="EMBL/GenBank/DDBJ databases">
        <authorList>
            <person name="Hendrix L."/>
            <person name="Mohamoud Y."/>
            <person name="Radune D."/>
            <person name="Shvartsbeyn A."/>
            <person name="Daugherty S."/>
            <person name="Dodson R."/>
            <person name="Durkin A.S."/>
            <person name="Harkins D."/>
            <person name="Huot H."/>
            <person name="Kothari S.P."/>
            <person name="Madupu R."/>
            <person name="Li J."/>
            <person name="Nelson W.C."/>
            <person name="Shrivastava S."/>
            <person name="Giglio M.G."/>
            <person name="Haft D."/>
            <person name="Selengut J."/>
            <person name="Fraser-Ligget C."/>
            <person name="Seshadri R."/>
        </authorList>
    </citation>
    <scope>NUCLEOTIDE SEQUENCE [LARGE SCALE GENOMIC DNA]</scope>
    <source>
        <strain evidence="2">ATCC 35685 / NCTC 12138 / KC583</strain>
    </source>
</reference>
<organism evidence="1 2">
    <name type="scientific">Bartonella bacilliformis (strain ATCC 35685 / KC583 / Herrer 020/F12,63)</name>
    <dbReference type="NCBI Taxonomy" id="360095"/>
    <lineage>
        <taxon>Bacteria</taxon>
        <taxon>Pseudomonadati</taxon>
        <taxon>Pseudomonadota</taxon>
        <taxon>Alphaproteobacteria</taxon>
        <taxon>Hyphomicrobiales</taxon>
        <taxon>Bartonellaceae</taxon>
        <taxon>Bartonella</taxon>
    </lineage>
</organism>
<sequence length="41" mass="4779">MLDILLLWLRITIKTLVDKIFYDGSIFVEDQGGTIFLHLIN</sequence>
<dbReference type="AlphaFoldDB" id="A1UT64"/>
<gene>
    <name evidence="1" type="ordered locus">BARBAKC583_0881</name>
</gene>
<evidence type="ECO:0000313" key="2">
    <source>
        <dbReference type="Proteomes" id="UP000000643"/>
    </source>
</evidence>
<name>A1UT64_BARBK</name>